<accession>A0A7C3E0I7</accession>
<evidence type="ECO:0000313" key="1">
    <source>
        <dbReference type="EMBL" id="HFH28192.1"/>
    </source>
</evidence>
<name>A0A7C3E0I7_9SPIR</name>
<protein>
    <submittedName>
        <fullName evidence="1">Regulatory protein GemA</fullName>
    </submittedName>
</protein>
<organism evidence="1">
    <name type="scientific">Gracilinema caldarium</name>
    <dbReference type="NCBI Taxonomy" id="215591"/>
    <lineage>
        <taxon>Bacteria</taxon>
        <taxon>Pseudomonadati</taxon>
        <taxon>Spirochaetota</taxon>
        <taxon>Spirochaetia</taxon>
        <taxon>Spirochaetales</taxon>
        <taxon>Breznakiellaceae</taxon>
        <taxon>Gracilinema</taxon>
    </lineage>
</organism>
<proteinExistence type="predicted"/>
<dbReference type="InterPro" id="IPR009363">
    <property type="entry name" value="Phage_Mu_Gp16"/>
</dbReference>
<dbReference type="EMBL" id="DSVL01000048">
    <property type="protein sequence ID" value="HFH28192.1"/>
    <property type="molecule type" value="Genomic_DNA"/>
</dbReference>
<reference evidence="1" key="1">
    <citation type="journal article" date="2020" name="mSystems">
        <title>Genome- and Community-Level Interaction Insights into Carbon Utilization and Element Cycling Functions of Hydrothermarchaeota in Hydrothermal Sediment.</title>
        <authorList>
            <person name="Zhou Z."/>
            <person name="Liu Y."/>
            <person name="Xu W."/>
            <person name="Pan J."/>
            <person name="Luo Z.H."/>
            <person name="Li M."/>
        </authorList>
    </citation>
    <scope>NUCLEOTIDE SEQUENCE [LARGE SCALE GENOMIC DNA]</scope>
    <source>
        <strain evidence="1">SpSt-503</strain>
    </source>
</reference>
<dbReference type="AlphaFoldDB" id="A0A7C3E0I7"/>
<comment type="caution">
    <text evidence="1">The sequence shown here is derived from an EMBL/GenBank/DDBJ whole genome shotgun (WGS) entry which is preliminary data.</text>
</comment>
<gene>
    <name evidence="1" type="ORF">ENS59_01570</name>
</gene>
<dbReference type="Pfam" id="PF06252">
    <property type="entry name" value="GemA"/>
    <property type="match status" value="1"/>
</dbReference>
<sequence length="145" mass="16651">MESLQKQTWMKLIHTARRQLNLDDEAYRSILQGAAGVASSKDLQTSNQFDEVMKAFKNLGFRYRQKQEVILPNRASKAQIAYIKKLWDLGSRTKTEAGLRHFLQRIAHVDHVNFLTKQQASAVILALQDVTKKAQKEEPNQDSIK</sequence>